<sequence>MEKTRDNGMMNNNMMMKKTTQGRKKIEIKKIDNLSNRQVTFSKRRVGLFKKASELCILTGAEIAIIVYSLGKRVFLFEHPTSGSVIGRYARGSSMFPNEAFHVGADILEHKQHYARVSKQLEAEKQRKEMIEDSKIVNGVGGYFWWDDPIDNLGLDELEQYMASLEELKKKVVMRADELMIMNNPSSSTSPLIDVNSTTSITCDDFFLNQQPAAADQYCTSIVPYGSHDLTNGHV</sequence>
<proteinExistence type="predicted"/>
<dbReference type="EMBL" id="CM044705">
    <property type="protein sequence ID" value="KAI5661222.1"/>
    <property type="molecule type" value="Genomic_DNA"/>
</dbReference>
<protein>
    <submittedName>
        <fullName evidence="1">Uncharacterized protein</fullName>
    </submittedName>
</protein>
<accession>A0ACC0ALA1</accession>
<evidence type="ECO:0000313" key="1">
    <source>
        <dbReference type="EMBL" id="KAI5661222.1"/>
    </source>
</evidence>
<evidence type="ECO:0000313" key="2">
    <source>
        <dbReference type="Proteomes" id="UP001060085"/>
    </source>
</evidence>
<organism evidence="1 2">
    <name type="scientific">Catharanthus roseus</name>
    <name type="common">Madagascar periwinkle</name>
    <name type="synonym">Vinca rosea</name>
    <dbReference type="NCBI Taxonomy" id="4058"/>
    <lineage>
        <taxon>Eukaryota</taxon>
        <taxon>Viridiplantae</taxon>
        <taxon>Streptophyta</taxon>
        <taxon>Embryophyta</taxon>
        <taxon>Tracheophyta</taxon>
        <taxon>Spermatophyta</taxon>
        <taxon>Magnoliopsida</taxon>
        <taxon>eudicotyledons</taxon>
        <taxon>Gunneridae</taxon>
        <taxon>Pentapetalae</taxon>
        <taxon>asterids</taxon>
        <taxon>lamiids</taxon>
        <taxon>Gentianales</taxon>
        <taxon>Apocynaceae</taxon>
        <taxon>Rauvolfioideae</taxon>
        <taxon>Vinceae</taxon>
        <taxon>Catharanthinae</taxon>
        <taxon>Catharanthus</taxon>
    </lineage>
</organism>
<gene>
    <name evidence="1" type="ORF">M9H77_20545</name>
</gene>
<reference evidence="2" key="1">
    <citation type="journal article" date="2023" name="Nat. Plants">
        <title>Single-cell RNA sequencing provides a high-resolution roadmap for understanding the multicellular compartmentation of specialized metabolism.</title>
        <authorList>
            <person name="Sun S."/>
            <person name="Shen X."/>
            <person name="Li Y."/>
            <person name="Li Y."/>
            <person name="Wang S."/>
            <person name="Li R."/>
            <person name="Zhang H."/>
            <person name="Shen G."/>
            <person name="Guo B."/>
            <person name="Wei J."/>
            <person name="Xu J."/>
            <person name="St-Pierre B."/>
            <person name="Chen S."/>
            <person name="Sun C."/>
        </authorList>
    </citation>
    <scope>NUCLEOTIDE SEQUENCE [LARGE SCALE GENOMIC DNA]</scope>
</reference>
<name>A0ACC0ALA1_CATRO</name>
<dbReference type="Proteomes" id="UP001060085">
    <property type="component" value="Linkage Group LG05"/>
</dbReference>
<comment type="caution">
    <text evidence="1">The sequence shown here is derived from an EMBL/GenBank/DDBJ whole genome shotgun (WGS) entry which is preliminary data.</text>
</comment>
<keyword evidence="2" id="KW-1185">Reference proteome</keyword>